<dbReference type="Proteomes" id="UP000594454">
    <property type="component" value="Chromosome 3"/>
</dbReference>
<dbReference type="InParanoid" id="A0A7R8UMQ9"/>
<reference evidence="3 4" key="1">
    <citation type="submission" date="2020-11" db="EMBL/GenBank/DDBJ databases">
        <authorList>
            <person name="Wallbank WR R."/>
            <person name="Pardo Diaz C."/>
            <person name="Kozak K."/>
            <person name="Martin S."/>
            <person name="Jiggins C."/>
            <person name="Moest M."/>
            <person name="Warren A I."/>
            <person name="Generalovic N T."/>
            <person name="Byers J.R.P. K."/>
            <person name="Montejo-Kovacevich G."/>
            <person name="Yen C E."/>
        </authorList>
    </citation>
    <scope>NUCLEOTIDE SEQUENCE [LARGE SCALE GENOMIC DNA]</scope>
</reference>
<proteinExistence type="predicted"/>
<keyword evidence="4" id="KW-1185">Reference proteome</keyword>
<evidence type="ECO:0000313" key="3">
    <source>
        <dbReference type="EMBL" id="CAD7083666.1"/>
    </source>
</evidence>
<accession>A0A7R8UMQ9</accession>
<evidence type="ECO:0000313" key="4">
    <source>
        <dbReference type="Proteomes" id="UP000594454"/>
    </source>
</evidence>
<organism evidence="3 4">
    <name type="scientific">Hermetia illucens</name>
    <name type="common">Black soldier fly</name>
    <dbReference type="NCBI Taxonomy" id="343691"/>
    <lineage>
        <taxon>Eukaryota</taxon>
        <taxon>Metazoa</taxon>
        <taxon>Ecdysozoa</taxon>
        <taxon>Arthropoda</taxon>
        <taxon>Hexapoda</taxon>
        <taxon>Insecta</taxon>
        <taxon>Pterygota</taxon>
        <taxon>Neoptera</taxon>
        <taxon>Endopterygota</taxon>
        <taxon>Diptera</taxon>
        <taxon>Brachycera</taxon>
        <taxon>Stratiomyomorpha</taxon>
        <taxon>Stratiomyidae</taxon>
        <taxon>Hermetiinae</taxon>
        <taxon>Hermetia</taxon>
    </lineage>
</organism>
<dbReference type="FunCoup" id="A0A7R8UMQ9">
    <property type="interactions" value="30"/>
</dbReference>
<protein>
    <recommendedName>
        <fullName evidence="5">Shugoshin C-terminal domain-containing protein</fullName>
    </recommendedName>
</protein>
<dbReference type="OrthoDB" id="8062735at2759"/>
<dbReference type="AlphaFoldDB" id="A0A7R8UMQ9"/>
<gene>
    <name evidence="3" type="ORF">HERILL_LOCUS6609</name>
</gene>
<evidence type="ECO:0000256" key="2">
    <source>
        <dbReference type="SAM" id="MobiDB-lite"/>
    </source>
</evidence>
<feature type="compositionally biased region" description="Polar residues" evidence="2">
    <location>
        <begin position="67"/>
        <end position="88"/>
    </location>
</feature>
<name>A0A7R8UMQ9_HERIL</name>
<feature type="compositionally biased region" description="Basic residues" evidence="2">
    <location>
        <begin position="369"/>
        <end position="379"/>
    </location>
</feature>
<evidence type="ECO:0000256" key="1">
    <source>
        <dbReference type="SAM" id="Coils"/>
    </source>
</evidence>
<feature type="coiled-coil region" evidence="1">
    <location>
        <begin position="6"/>
        <end position="40"/>
    </location>
</feature>
<keyword evidence="1" id="KW-0175">Coiled coil</keyword>
<feature type="region of interest" description="Disordered" evidence="2">
    <location>
        <begin position="362"/>
        <end position="399"/>
    </location>
</feature>
<evidence type="ECO:0008006" key="5">
    <source>
        <dbReference type="Google" id="ProtNLM"/>
    </source>
</evidence>
<feature type="region of interest" description="Disordered" evidence="2">
    <location>
        <begin position="67"/>
        <end position="183"/>
    </location>
</feature>
<sequence length="399" mass="45586">MYKDINRALILQNQELRQELHKLKEEIVALNRNLMVEKHAVRMLNQRHLKLLRDVSKACNAAMQELNQPTDELSNESNQSRLTNSQDKNVSRRSVRQVRPTLRQMQVDEYNKENVSPTRDDVTEESAVSYVQTRRRWDDEAPAEVESESIQTAREDISTSELDLDGSTEEGEKSAEDSQDLGYRRMHTIREENTAELSLTCISSKSLSYSTLKNKSARQNSSIVSQRASSLRKTLTTQNTLTSQEDEASSIDEVSQCVPSRAIVPEQIAIDEDTILANFRSMKAPCSTPYKAHPSMLLRKCVIRIKRIAESDLLKAADISEEYEHLSVRQNVTMKRRRRENISCEMSFSRVSSSRVSSHLSIDTSSNFSKKKNTTRPKRTAAPNNLKEPKLSVKLRRNV</sequence>
<dbReference type="EMBL" id="LR899011">
    <property type="protein sequence ID" value="CAD7083666.1"/>
    <property type="molecule type" value="Genomic_DNA"/>
</dbReference>